<proteinExistence type="predicted"/>
<comment type="caution">
    <text evidence="2">The sequence shown here is derived from an EMBL/GenBank/DDBJ whole genome shotgun (WGS) entry which is preliminary data.</text>
</comment>
<dbReference type="STRING" id="1184151.AW736_09735"/>
<name>A0A178ILB0_9BACT</name>
<feature type="transmembrane region" description="Helical" evidence="1">
    <location>
        <begin position="62"/>
        <end position="83"/>
    </location>
</feature>
<feature type="transmembrane region" description="Helical" evidence="1">
    <location>
        <begin position="324"/>
        <end position="353"/>
    </location>
</feature>
<feature type="transmembrane region" description="Helical" evidence="1">
    <location>
        <begin position="290"/>
        <end position="312"/>
    </location>
</feature>
<organism evidence="2 3">
    <name type="scientific">Termitidicoccus mucosus</name>
    <dbReference type="NCBI Taxonomy" id="1184151"/>
    <lineage>
        <taxon>Bacteria</taxon>
        <taxon>Pseudomonadati</taxon>
        <taxon>Verrucomicrobiota</taxon>
        <taxon>Opitutia</taxon>
        <taxon>Opitutales</taxon>
        <taxon>Opitutaceae</taxon>
        <taxon>Termitidicoccus</taxon>
    </lineage>
</organism>
<keyword evidence="1" id="KW-1133">Transmembrane helix</keyword>
<feature type="transmembrane region" description="Helical" evidence="1">
    <location>
        <begin position="120"/>
        <end position="140"/>
    </location>
</feature>
<keyword evidence="1" id="KW-0472">Membrane</keyword>
<feature type="transmembrane region" description="Helical" evidence="1">
    <location>
        <begin position="380"/>
        <end position="398"/>
    </location>
</feature>
<feature type="transmembrane region" description="Helical" evidence="1">
    <location>
        <begin position="95"/>
        <end position="114"/>
    </location>
</feature>
<dbReference type="Proteomes" id="UP000078486">
    <property type="component" value="Unassembled WGS sequence"/>
</dbReference>
<feature type="transmembrane region" description="Helical" evidence="1">
    <location>
        <begin position="21"/>
        <end position="42"/>
    </location>
</feature>
<evidence type="ECO:0000313" key="2">
    <source>
        <dbReference type="EMBL" id="OAM90055.1"/>
    </source>
</evidence>
<feature type="transmembrane region" description="Helical" evidence="1">
    <location>
        <begin position="258"/>
        <end position="278"/>
    </location>
</feature>
<sequence>MTAAARRPASPSVPLVGGARLPLAFIACGLAAFAIEAGWLAIEPSLLSLPYLHPRLVALVHVWLPGFLLSISIGALYQLMPVVLGAPLRVAARWLWWHLGLHAVGMTGLAGGFMRAQFGWVAAGGGLVAIGVGIMIVAVWRTFFAASRRDAAAWSFPLAASWLGATVLLGVTLALARRWSWASLPVPVTDLLRAHAHLGLAGFFLTLLQGTTFQLVPMFTMGEVRRPRFVWAGLLATQAGLLLLAPGLAWRMECLGRLGALVLAGGMACSGLALRATLASRKRRVLEPGIRAFVTGAGLLAAAAMGGVALVFLPGGTEWTMRAISAYGVLAIIGGLGFTVLGMLCKIVPFLVWMRVYGPRVGRQPVPVATSLSSRKCEKGWHAAHLAGVVLLVAGVLAGSPPVVMAGGLALAAGAGLFLASILRVIIHLWRPQMPATAAVRMPVSLS</sequence>
<keyword evidence="1" id="KW-0812">Transmembrane</keyword>
<evidence type="ECO:0008006" key="4">
    <source>
        <dbReference type="Google" id="ProtNLM"/>
    </source>
</evidence>
<protein>
    <recommendedName>
        <fullName evidence="4">Cytochrome oxidase subunit I profile domain-containing protein</fullName>
    </recommendedName>
</protein>
<evidence type="ECO:0000313" key="3">
    <source>
        <dbReference type="Proteomes" id="UP000078486"/>
    </source>
</evidence>
<reference evidence="2 3" key="1">
    <citation type="submission" date="2016-01" db="EMBL/GenBank/DDBJ databases">
        <title>High potential of lignocellulose degradation of a new Verrucomicrobia species.</title>
        <authorList>
            <person name="Wang Y."/>
            <person name="Shi Y."/>
            <person name="Qiu Z."/>
            <person name="Liu S."/>
            <person name="Yang H."/>
        </authorList>
    </citation>
    <scope>NUCLEOTIDE SEQUENCE [LARGE SCALE GENOMIC DNA]</scope>
    <source>
        <strain evidence="2 3">TSB47</strain>
    </source>
</reference>
<feature type="transmembrane region" description="Helical" evidence="1">
    <location>
        <begin position="404"/>
        <end position="427"/>
    </location>
</feature>
<keyword evidence="3" id="KW-1185">Reference proteome</keyword>
<dbReference type="AlphaFoldDB" id="A0A178ILB0"/>
<feature type="transmembrane region" description="Helical" evidence="1">
    <location>
        <begin position="196"/>
        <end position="217"/>
    </location>
</feature>
<dbReference type="EMBL" id="LRRQ01000075">
    <property type="protein sequence ID" value="OAM90055.1"/>
    <property type="molecule type" value="Genomic_DNA"/>
</dbReference>
<gene>
    <name evidence="2" type="ORF">AW736_09735</name>
</gene>
<feature type="transmembrane region" description="Helical" evidence="1">
    <location>
        <begin position="152"/>
        <end position="176"/>
    </location>
</feature>
<accession>A0A178ILB0</accession>
<evidence type="ECO:0000256" key="1">
    <source>
        <dbReference type="SAM" id="Phobius"/>
    </source>
</evidence>
<feature type="transmembrane region" description="Helical" evidence="1">
    <location>
        <begin position="229"/>
        <end position="252"/>
    </location>
</feature>